<name>A0A6U5LMW5_9STRA</name>
<dbReference type="AlphaFoldDB" id="A0A6U5LMW5"/>
<sequence length="123" mass="13788">MGGLVLATTKYDESLEQRRSIFPGYIPKRSFPNWILTYCSKGVDSVYCHMQLEVFSHSTCNAIRLAGRCFYPKNQAVGGSCEKQERRAMRNVLASSPVCSVEMLRTGRNSGTIGNGFFQMYAI</sequence>
<reference evidence="1" key="1">
    <citation type="submission" date="2021-01" db="EMBL/GenBank/DDBJ databases">
        <authorList>
            <person name="Corre E."/>
            <person name="Pelletier E."/>
            <person name="Niang G."/>
            <person name="Scheremetjew M."/>
            <person name="Finn R."/>
            <person name="Kale V."/>
            <person name="Holt S."/>
            <person name="Cochrane G."/>
            <person name="Meng A."/>
            <person name="Brown T."/>
            <person name="Cohen L."/>
        </authorList>
    </citation>
    <scope>NUCLEOTIDE SEQUENCE</scope>
    <source>
        <strain evidence="1">CCMP 410</strain>
    </source>
</reference>
<evidence type="ECO:0000313" key="2">
    <source>
        <dbReference type="EMBL" id="CAD9285019.1"/>
    </source>
</evidence>
<dbReference type="EMBL" id="HBGK01026949">
    <property type="protein sequence ID" value="CAD9285019.1"/>
    <property type="molecule type" value="Transcribed_RNA"/>
</dbReference>
<evidence type="ECO:0000313" key="1">
    <source>
        <dbReference type="EMBL" id="CAD9285017.1"/>
    </source>
</evidence>
<organism evidence="1">
    <name type="scientific">Grammatophora oceanica</name>
    <dbReference type="NCBI Taxonomy" id="210454"/>
    <lineage>
        <taxon>Eukaryota</taxon>
        <taxon>Sar</taxon>
        <taxon>Stramenopiles</taxon>
        <taxon>Ochrophyta</taxon>
        <taxon>Bacillariophyta</taxon>
        <taxon>Fragilariophyceae</taxon>
        <taxon>Fragilariophycidae</taxon>
        <taxon>Rhabdonematales</taxon>
        <taxon>Grammatophoraceae</taxon>
        <taxon>Grammatophora</taxon>
    </lineage>
</organism>
<proteinExistence type="predicted"/>
<gene>
    <name evidence="1" type="ORF">GOCE00092_LOCUS13929</name>
    <name evidence="2" type="ORF">GOCE00092_LOCUS13931</name>
</gene>
<accession>A0A6U5LMW5</accession>
<dbReference type="EMBL" id="HBGK01026946">
    <property type="protein sequence ID" value="CAD9285017.1"/>
    <property type="molecule type" value="Transcribed_RNA"/>
</dbReference>
<protein>
    <submittedName>
        <fullName evidence="1">Uncharacterized protein</fullName>
    </submittedName>
</protein>